<dbReference type="PROSITE" id="PS00211">
    <property type="entry name" value="ABC_TRANSPORTER_1"/>
    <property type="match status" value="1"/>
</dbReference>
<evidence type="ECO:0000256" key="3">
    <source>
        <dbReference type="ARBA" id="ARBA00022448"/>
    </source>
</evidence>
<sequence>MHADVKPVVASHTLLDVKDLKVTVPARGGVATIVDGVSFHVNKGEALGVVGESGCGKSITAMSLLGLLPPGGKVAQGSATFEGDDLFKLSGSRMRKVRGGRISVVFQDPMTSLNPVMRVGDQIAEPLMEHLRLSKADAWKRAGELLRLVGIPGGETRLVNYPHELSGGMRQRVMIAIGLACEPPLVIADEPTTALDVTIQAQIVDLVKDLRARLGMSIIWITHDLALVSGLVDRVMVLYSGKIVEEAPVDALYANPTHPYTRGLLASLPRLDGEESRRLPSIAGTPPDPRRRPAGCPFAPRCGLKVSRCESEMPPLETVSGGVSAHRAACWVTVGGEKEIAA</sequence>
<evidence type="ECO:0000256" key="5">
    <source>
        <dbReference type="ARBA" id="ARBA00022741"/>
    </source>
</evidence>
<keyword evidence="5" id="KW-0547">Nucleotide-binding</keyword>
<dbReference type="Pfam" id="PF08352">
    <property type="entry name" value="oligo_HPY"/>
    <property type="match status" value="1"/>
</dbReference>
<evidence type="ECO:0000256" key="4">
    <source>
        <dbReference type="ARBA" id="ARBA00022475"/>
    </source>
</evidence>
<keyword evidence="6 10" id="KW-0067">ATP-binding</keyword>
<proteinExistence type="inferred from homology"/>
<dbReference type="PANTHER" id="PTHR43297:SF2">
    <property type="entry name" value="DIPEPTIDE TRANSPORT ATP-BINDING PROTEIN DPPD"/>
    <property type="match status" value="1"/>
</dbReference>
<dbReference type="GO" id="GO:0005524">
    <property type="term" value="F:ATP binding"/>
    <property type="evidence" value="ECO:0007669"/>
    <property type="project" value="UniProtKB-KW"/>
</dbReference>
<protein>
    <submittedName>
        <fullName evidence="10">Peptide ABC transporter ATP-binding protein</fullName>
    </submittedName>
</protein>
<dbReference type="InterPro" id="IPR003439">
    <property type="entry name" value="ABC_transporter-like_ATP-bd"/>
</dbReference>
<dbReference type="NCBIfam" id="TIGR01727">
    <property type="entry name" value="oligo_HPY"/>
    <property type="match status" value="1"/>
</dbReference>
<dbReference type="EMBL" id="BSNG01000002">
    <property type="protein sequence ID" value="GLQ11618.1"/>
    <property type="molecule type" value="Genomic_DNA"/>
</dbReference>
<feature type="region of interest" description="Disordered" evidence="8">
    <location>
        <begin position="276"/>
        <end position="295"/>
    </location>
</feature>
<keyword evidence="3" id="KW-0813">Transport</keyword>
<dbReference type="InterPro" id="IPR027417">
    <property type="entry name" value="P-loop_NTPase"/>
</dbReference>
<dbReference type="InterPro" id="IPR050388">
    <property type="entry name" value="ABC_Ni/Peptide_Import"/>
</dbReference>
<accession>A0ABQ5UHS6</accession>
<gene>
    <name evidence="10" type="ORF">GCM10007913_35500</name>
</gene>
<dbReference type="PROSITE" id="PS50893">
    <property type="entry name" value="ABC_TRANSPORTER_2"/>
    <property type="match status" value="1"/>
</dbReference>
<dbReference type="Proteomes" id="UP001161406">
    <property type="component" value="Unassembled WGS sequence"/>
</dbReference>
<keyword evidence="11" id="KW-1185">Reference proteome</keyword>
<keyword evidence="4" id="KW-1003">Cell membrane</keyword>
<evidence type="ECO:0000256" key="7">
    <source>
        <dbReference type="ARBA" id="ARBA00023136"/>
    </source>
</evidence>
<comment type="subcellular location">
    <subcellularLocation>
        <location evidence="1">Cell inner membrane</location>
        <topology evidence="1">Peripheral membrane protein</topology>
    </subcellularLocation>
</comment>
<feature type="domain" description="ABC transporter" evidence="9">
    <location>
        <begin position="15"/>
        <end position="265"/>
    </location>
</feature>
<dbReference type="InterPro" id="IPR013563">
    <property type="entry name" value="Oligopep_ABC_C"/>
</dbReference>
<evidence type="ECO:0000256" key="1">
    <source>
        <dbReference type="ARBA" id="ARBA00004417"/>
    </source>
</evidence>
<dbReference type="Pfam" id="PF00005">
    <property type="entry name" value="ABC_tran"/>
    <property type="match status" value="1"/>
</dbReference>
<evidence type="ECO:0000313" key="10">
    <source>
        <dbReference type="EMBL" id="GLQ11618.1"/>
    </source>
</evidence>
<dbReference type="SMART" id="SM00382">
    <property type="entry name" value="AAA"/>
    <property type="match status" value="1"/>
</dbReference>
<dbReference type="InterPro" id="IPR003593">
    <property type="entry name" value="AAA+_ATPase"/>
</dbReference>
<dbReference type="Gene3D" id="3.40.50.300">
    <property type="entry name" value="P-loop containing nucleotide triphosphate hydrolases"/>
    <property type="match status" value="1"/>
</dbReference>
<reference evidence="10" key="1">
    <citation type="journal article" date="2014" name="Int. J. Syst. Evol. Microbiol.">
        <title>Complete genome of a new Firmicutes species belonging to the dominant human colonic microbiota ('Ruminococcus bicirculans') reveals two chromosomes and a selective capacity to utilize plant glucans.</title>
        <authorList>
            <consortium name="NISC Comparative Sequencing Program"/>
            <person name="Wegmann U."/>
            <person name="Louis P."/>
            <person name="Goesmann A."/>
            <person name="Henrissat B."/>
            <person name="Duncan S.H."/>
            <person name="Flint H.J."/>
        </authorList>
    </citation>
    <scope>NUCLEOTIDE SEQUENCE</scope>
    <source>
        <strain evidence="10">NBRC 103855</strain>
    </source>
</reference>
<dbReference type="InterPro" id="IPR017871">
    <property type="entry name" value="ABC_transporter-like_CS"/>
</dbReference>
<dbReference type="RefSeq" id="WP_284393395.1">
    <property type="nucleotide sequence ID" value="NZ_BSNG01000002.1"/>
</dbReference>
<evidence type="ECO:0000256" key="2">
    <source>
        <dbReference type="ARBA" id="ARBA00005417"/>
    </source>
</evidence>
<dbReference type="SUPFAM" id="SSF52540">
    <property type="entry name" value="P-loop containing nucleoside triphosphate hydrolases"/>
    <property type="match status" value="1"/>
</dbReference>
<reference evidence="10" key="2">
    <citation type="submission" date="2023-01" db="EMBL/GenBank/DDBJ databases">
        <title>Draft genome sequence of Devosia yakushimensis strain NBRC 103855.</title>
        <authorList>
            <person name="Sun Q."/>
            <person name="Mori K."/>
        </authorList>
    </citation>
    <scope>NUCLEOTIDE SEQUENCE</scope>
    <source>
        <strain evidence="10">NBRC 103855</strain>
    </source>
</reference>
<evidence type="ECO:0000256" key="8">
    <source>
        <dbReference type="SAM" id="MobiDB-lite"/>
    </source>
</evidence>
<dbReference type="CDD" id="cd03257">
    <property type="entry name" value="ABC_NikE_OppD_transporters"/>
    <property type="match status" value="1"/>
</dbReference>
<keyword evidence="7" id="KW-0472">Membrane</keyword>
<evidence type="ECO:0000256" key="6">
    <source>
        <dbReference type="ARBA" id="ARBA00022840"/>
    </source>
</evidence>
<evidence type="ECO:0000259" key="9">
    <source>
        <dbReference type="PROSITE" id="PS50893"/>
    </source>
</evidence>
<comment type="similarity">
    <text evidence="2">Belongs to the ABC transporter superfamily.</text>
</comment>
<name>A0ABQ5UHS6_9HYPH</name>
<organism evidence="10 11">
    <name type="scientific">Devosia yakushimensis</name>
    <dbReference type="NCBI Taxonomy" id="470028"/>
    <lineage>
        <taxon>Bacteria</taxon>
        <taxon>Pseudomonadati</taxon>
        <taxon>Pseudomonadota</taxon>
        <taxon>Alphaproteobacteria</taxon>
        <taxon>Hyphomicrobiales</taxon>
        <taxon>Devosiaceae</taxon>
        <taxon>Devosia</taxon>
    </lineage>
</organism>
<evidence type="ECO:0000313" key="11">
    <source>
        <dbReference type="Proteomes" id="UP001161406"/>
    </source>
</evidence>
<dbReference type="PANTHER" id="PTHR43297">
    <property type="entry name" value="OLIGOPEPTIDE TRANSPORT ATP-BINDING PROTEIN APPD"/>
    <property type="match status" value="1"/>
</dbReference>
<comment type="caution">
    <text evidence="10">The sequence shown here is derived from an EMBL/GenBank/DDBJ whole genome shotgun (WGS) entry which is preliminary data.</text>
</comment>